<dbReference type="OrthoDB" id="564871at2"/>
<sequence length="283" mass="31281">MTPAAEPASETPTAASEPAPANVICIKWGTLFGPEYVNRLYSGVRRNLTAPVRFFCMTEHAEGLHPDINVLPLPDEPFRADMDAALAVANRQGAMRKVSLFRPDLIPDLRGPLLGFDLDVVITGNLDEILHYAPGKVAMRADWVEARRGRKTGHGSVFRYDPAAHGWLYDTLAADPTGAVERARGSEQRYTSTLAQDKGAFAYLPGDQVVSFKHGCLRLPPMNWLKPPRLPDNARVVCFHGRPKMTEAVDGFDGGLFRHTEPCAWLRDHWITRAQADLGAEWG</sequence>
<reference evidence="1 2" key="1">
    <citation type="submission" date="2017-05" db="EMBL/GenBank/DDBJ databases">
        <title>Comparative genomic and metabolic analysis of manganese-oxidizing mechanisms in Celeribater manganoxidans DY25T: its adaption to the environment of polymetallic nodule.</title>
        <authorList>
            <person name="Wang X."/>
        </authorList>
    </citation>
    <scope>NUCLEOTIDE SEQUENCE [LARGE SCALE GENOMIC DNA]</scope>
    <source>
        <strain evidence="1 2">DY25</strain>
    </source>
</reference>
<dbReference type="InterPro" id="IPR029044">
    <property type="entry name" value="Nucleotide-diphossugar_trans"/>
</dbReference>
<dbReference type="EMBL" id="CP021404">
    <property type="protein sequence ID" value="ATI42597.1"/>
    <property type="molecule type" value="Genomic_DNA"/>
</dbReference>
<name>A0A291M159_9RHOB</name>
<evidence type="ECO:0000313" key="1">
    <source>
        <dbReference type="EMBL" id="ATI42597.1"/>
    </source>
</evidence>
<proteinExistence type="predicted"/>
<dbReference type="RefSeq" id="WP_097373691.1">
    <property type="nucleotide sequence ID" value="NZ_CP021404.1"/>
</dbReference>
<dbReference type="KEGG" id="cmag:CBW24_11665"/>
<accession>A0A291M159</accession>
<evidence type="ECO:0000313" key="2">
    <source>
        <dbReference type="Proteomes" id="UP000219050"/>
    </source>
</evidence>
<keyword evidence="2" id="KW-1185">Reference proteome</keyword>
<keyword evidence="1" id="KW-0808">Transferase</keyword>
<dbReference type="AlphaFoldDB" id="A0A291M159"/>
<protein>
    <submittedName>
        <fullName evidence="1">Glycosyl transferase</fullName>
    </submittedName>
</protein>
<dbReference type="Proteomes" id="UP000219050">
    <property type="component" value="Chromosome"/>
</dbReference>
<dbReference type="GO" id="GO:0016740">
    <property type="term" value="F:transferase activity"/>
    <property type="evidence" value="ECO:0007669"/>
    <property type="project" value="UniProtKB-KW"/>
</dbReference>
<organism evidence="1 2">
    <name type="scientific">Pacificitalea manganoxidans</name>
    <dbReference type="NCBI Taxonomy" id="1411902"/>
    <lineage>
        <taxon>Bacteria</taxon>
        <taxon>Pseudomonadati</taxon>
        <taxon>Pseudomonadota</taxon>
        <taxon>Alphaproteobacteria</taxon>
        <taxon>Rhodobacterales</taxon>
        <taxon>Paracoccaceae</taxon>
        <taxon>Pacificitalea</taxon>
    </lineage>
</organism>
<dbReference type="SUPFAM" id="SSF53448">
    <property type="entry name" value="Nucleotide-diphospho-sugar transferases"/>
    <property type="match status" value="1"/>
</dbReference>
<gene>
    <name evidence="1" type="ORF">CBW24_11665</name>
</gene>